<accession>A0A3Q3JDP1</accession>
<dbReference type="GO" id="GO:0048048">
    <property type="term" value="P:embryonic eye morphogenesis"/>
    <property type="evidence" value="ECO:0007669"/>
    <property type="project" value="TreeGrafter"/>
</dbReference>
<keyword evidence="7" id="KW-0325">Glycoprotein</keyword>
<sequence length="182" mass="21393">MIIQLESSNTFYEKKAGKECTTVTVEGRRAAQTGHKKHILSSELMSWTPKLTENERNDTGYKWHASPLSADCREEMYCCTRLYSVHKPLKRSVDGRCIYSLIRVYVINKEICTRTVRFLHTAADLCRELSGWPKRVERSSNRKRYRYRRSNPQTWANKNLQKIPVNHIVGLLNNLFPFYCMK</sequence>
<evidence type="ECO:0000256" key="1">
    <source>
        <dbReference type="ARBA" id="ARBA00004498"/>
    </source>
</evidence>
<evidence type="ECO:0000256" key="6">
    <source>
        <dbReference type="ARBA" id="ARBA00023157"/>
    </source>
</evidence>
<keyword evidence="4" id="KW-0272">Extracellular matrix</keyword>
<keyword evidence="5" id="KW-0732">Signal</keyword>
<keyword evidence="6" id="KW-1015">Disulfide bond</keyword>
<dbReference type="GO" id="GO:0001527">
    <property type="term" value="C:microfibril"/>
    <property type="evidence" value="ECO:0007669"/>
    <property type="project" value="InterPro"/>
</dbReference>
<dbReference type="Ensembl" id="ENSMALT00000015132.1">
    <property type="protein sequence ID" value="ENSMALP00000014825.1"/>
    <property type="gene ID" value="ENSMALG00000010394.1"/>
</dbReference>
<dbReference type="InterPro" id="IPR008673">
    <property type="entry name" value="MAGP"/>
</dbReference>
<proteinExistence type="inferred from homology"/>
<evidence type="ECO:0000313" key="8">
    <source>
        <dbReference type="Ensembl" id="ENSMALP00000014825.1"/>
    </source>
</evidence>
<evidence type="ECO:0000313" key="9">
    <source>
        <dbReference type="Proteomes" id="UP000261600"/>
    </source>
</evidence>
<comment type="similarity">
    <text evidence="2">Belongs to the MFAP family.</text>
</comment>
<evidence type="ECO:0000256" key="4">
    <source>
        <dbReference type="ARBA" id="ARBA00022530"/>
    </source>
</evidence>
<name>A0A3Q3JDP1_MONAL</name>
<dbReference type="STRING" id="43700.ENSMALP00000014825"/>
<organism evidence="8 9">
    <name type="scientific">Monopterus albus</name>
    <name type="common">Swamp eel</name>
    <dbReference type="NCBI Taxonomy" id="43700"/>
    <lineage>
        <taxon>Eukaryota</taxon>
        <taxon>Metazoa</taxon>
        <taxon>Chordata</taxon>
        <taxon>Craniata</taxon>
        <taxon>Vertebrata</taxon>
        <taxon>Euteleostomi</taxon>
        <taxon>Actinopterygii</taxon>
        <taxon>Neopterygii</taxon>
        <taxon>Teleostei</taxon>
        <taxon>Neoteleostei</taxon>
        <taxon>Acanthomorphata</taxon>
        <taxon>Anabantaria</taxon>
        <taxon>Synbranchiformes</taxon>
        <taxon>Synbranchidae</taxon>
        <taxon>Monopterus</taxon>
    </lineage>
</organism>
<comment type="subcellular location">
    <subcellularLocation>
        <location evidence="1">Secreted</location>
        <location evidence="1">Extracellular space</location>
        <location evidence="1">Extracellular matrix</location>
    </subcellularLocation>
</comment>
<keyword evidence="9" id="KW-1185">Reference proteome</keyword>
<protein>
    <submittedName>
        <fullName evidence="8">Uncharacterized protein</fullName>
    </submittedName>
</protein>
<reference evidence="8" key="1">
    <citation type="submission" date="2025-08" db="UniProtKB">
        <authorList>
            <consortium name="Ensembl"/>
        </authorList>
    </citation>
    <scope>IDENTIFICATION</scope>
</reference>
<evidence type="ECO:0000256" key="7">
    <source>
        <dbReference type="ARBA" id="ARBA00023180"/>
    </source>
</evidence>
<keyword evidence="3" id="KW-0964">Secreted</keyword>
<evidence type="ECO:0000256" key="5">
    <source>
        <dbReference type="ARBA" id="ARBA00022729"/>
    </source>
</evidence>
<dbReference type="AlphaFoldDB" id="A0A3Q3JDP1"/>
<dbReference type="PANTHER" id="PTHR16485:SF7">
    <property type="entry name" value="MICROFIBRIL-ASSOCIATED PROTEIN 5"/>
    <property type="match status" value="1"/>
</dbReference>
<dbReference type="Pfam" id="PF05507">
    <property type="entry name" value="MAGP"/>
    <property type="match status" value="1"/>
</dbReference>
<evidence type="ECO:0000256" key="3">
    <source>
        <dbReference type="ARBA" id="ARBA00022525"/>
    </source>
</evidence>
<evidence type="ECO:0000256" key="2">
    <source>
        <dbReference type="ARBA" id="ARBA00005317"/>
    </source>
</evidence>
<dbReference type="Proteomes" id="UP000261600">
    <property type="component" value="Unplaced"/>
</dbReference>
<dbReference type="PANTHER" id="PTHR16485">
    <property type="entry name" value="MICROFIBRILLAR-ASSOCIATED PROTEIN 2"/>
    <property type="match status" value="1"/>
</dbReference>
<reference evidence="8" key="2">
    <citation type="submission" date="2025-09" db="UniProtKB">
        <authorList>
            <consortium name="Ensembl"/>
        </authorList>
    </citation>
    <scope>IDENTIFICATION</scope>
</reference>